<dbReference type="NCBIfam" id="TIGR00229">
    <property type="entry name" value="sensory_box"/>
    <property type="match status" value="3"/>
</dbReference>
<evidence type="ECO:0000256" key="4">
    <source>
        <dbReference type="ARBA" id="ARBA00022553"/>
    </source>
</evidence>
<dbReference type="InterPro" id="IPR035965">
    <property type="entry name" value="PAS-like_dom_sf"/>
</dbReference>
<dbReference type="PROSITE" id="PS50109">
    <property type="entry name" value="HIS_KIN"/>
    <property type="match status" value="1"/>
</dbReference>
<accession>A0AAU7BW21</accession>
<keyword evidence="5" id="KW-0808">Transferase</keyword>
<dbReference type="PRINTS" id="PR00344">
    <property type="entry name" value="BCTRLSENSOR"/>
</dbReference>
<dbReference type="InterPro" id="IPR003594">
    <property type="entry name" value="HATPase_dom"/>
</dbReference>
<keyword evidence="10" id="KW-1133">Transmembrane helix</keyword>
<dbReference type="RefSeq" id="WP_347925561.1">
    <property type="nucleotide sequence ID" value="NZ_CP157199.1"/>
</dbReference>
<evidence type="ECO:0000256" key="11">
    <source>
        <dbReference type="ARBA" id="ARBA00023012"/>
    </source>
</evidence>
<dbReference type="Gene3D" id="1.10.287.130">
    <property type="match status" value="1"/>
</dbReference>
<evidence type="ECO:0000256" key="5">
    <source>
        <dbReference type="ARBA" id="ARBA00022679"/>
    </source>
</evidence>
<feature type="domain" description="PAC" evidence="15">
    <location>
        <begin position="328"/>
        <end position="380"/>
    </location>
</feature>
<feature type="domain" description="PAC" evidence="15">
    <location>
        <begin position="204"/>
        <end position="258"/>
    </location>
</feature>
<dbReference type="PANTHER" id="PTHR42878:SF7">
    <property type="entry name" value="SENSOR HISTIDINE KINASE GLRK"/>
    <property type="match status" value="1"/>
</dbReference>
<keyword evidence="9" id="KW-0067">ATP-binding</keyword>
<sequence>MFKQDQEIFNILLETVSQGVIIVDEHQVIIEVNKYAVKIFGFPRTYLIGQSLNILIPTEYHINHNLHFKGFVKEGKRRKMREETMEIFGVRKNGNRFPAKIELNPFKIYNRTYIMALINDLSEKKKIKKKLMLKNKALKSASNGIVITDALKPDNPIIYFNPAFIKLTGYSKEEILHKNCRFLQKDDRQQEAINKLQNAVKNGESCQVTLRNYKKDGTLFWNDLSITPIINKKGIVTNYIGILNDITDKKVIEEEKNHLATIFDESLNEIYVFDAKTLQFLNANYGAQKNIDYTLEELKNMTPVDVKPQYTESQFRNELKMLEKDNVEKIEFETIHQRKSGTTYPVSVHLQRSKLGDRDVYVAIILDITEQKNYTEKLEETVAKRTEELKTALTAEKELNELKTKFLSLVSHEFKTPLSGILTSTMLLSKYKLEEQQDKRDKHIKTITDEVHYLNNILTDFLSIEKIDKGKYNYKFNTFKVSKVVNEVVYNANMLLKEGQHINYPQNIDDLLLHQDEKIIELALSNLVHNAIKYSHENSVIDIDITQTKELTIFKIKDNGIGIPLKDQKNIFNRYFRAENVLTTQGTGIGLNIAKDHINNLKGEIYFESLENKGSIFTIEIPNKAEQ</sequence>
<proteinExistence type="predicted"/>
<organism evidence="16">
    <name type="scientific">Pontimicrobium sp. SW4</name>
    <dbReference type="NCBI Taxonomy" id="3153519"/>
    <lineage>
        <taxon>Bacteria</taxon>
        <taxon>Pseudomonadati</taxon>
        <taxon>Bacteroidota</taxon>
        <taxon>Flavobacteriia</taxon>
        <taxon>Flavobacteriales</taxon>
        <taxon>Flavobacteriaceae</taxon>
        <taxon>Pontimicrobium</taxon>
    </lineage>
</organism>
<keyword evidence="12" id="KW-0472">Membrane</keyword>
<gene>
    <name evidence="16" type="ORF">ABGB03_05625</name>
</gene>
<feature type="domain" description="Histidine kinase" evidence="13">
    <location>
        <begin position="409"/>
        <end position="625"/>
    </location>
</feature>
<evidence type="ECO:0000256" key="1">
    <source>
        <dbReference type="ARBA" id="ARBA00000085"/>
    </source>
</evidence>
<evidence type="ECO:0000259" key="13">
    <source>
        <dbReference type="PROSITE" id="PS50109"/>
    </source>
</evidence>
<dbReference type="InterPro" id="IPR003661">
    <property type="entry name" value="HisK_dim/P_dom"/>
</dbReference>
<dbReference type="InterPro" id="IPR050351">
    <property type="entry name" value="BphY/WalK/GraS-like"/>
</dbReference>
<dbReference type="SMART" id="SM00091">
    <property type="entry name" value="PAS"/>
    <property type="match status" value="3"/>
</dbReference>
<evidence type="ECO:0000256" key="2">
    <source>
        <dbReference type="ARBA" id="ARBA00004141"/>
    </source>
</evidence>
<dbReference type="InterPro" id="IPR000014">
    <property type="entry name" value="PAS"/>
</dbReference>
<dbReference type="InterPro" id="IPR004358">
    <property type="entry name" value="Sig_transdc_His_kin-like_C"/>
</dbReference>
<dbReference type="InterPro" id="IPR005467">
    <property type="entry name" value="His_kinase_dom"/>
</dbReference>
<evidence type="ECO:0000313" key="16">
    <source>
        <dbReference type="EMBL" id="XBG62382.1"/>
    </source>
</evidence>
<protein>
    <recommendedName>
        <fullName evidence="3">histidine kinase</fullName>
        <ecNumber evidence="3">2.7.13.3</ecNumber>
    </recommendedName>
</protein>
<dbReference type="SMART" id="SM00388">
    <property type="entry name" value="HisKA"/>
    <property type="match status" value="1"/>
</dbReference>
<name>A0AAU7BW21_9FLAO</name>
<dbReference type="GO" id="GO:0000156">
    <property type="term" value="F:phosphorelay response regulator activity"/>
    <property type="evidence" value="ECO:0007669"/>
    <property type="project" value="TreeGrafter"/>
</dbReference>
<dbReference type="InterPro" id="IPR036890">
    <property type="entry name" value="HATPase_C_sf"/>
</dbReference>
<dbReference type="CDD" id="cd00082">
    <property type="entry name" value="HisKA"/>
    <property type="match status" value="1"/>
</dbReference>
<keyword evidence="6" id="KW-0812">Transmembrane</keyword>
<dbReference type="AlphaFoldDB" id="A0AAU7BW21"/>
<dbReference type="GO" id="GO:0007234">
    <property type="term" value="P:osmosensory signaling via phosphorelay pathway"/>
    <property type="evidence" value="ECO:0007669"/>
    <property type="project" value="TreeGrafter"/>
</dbReference>
<dbReference type="EC" id="2.7.13.3" evidence="3"/>
<evidence type="ECO:0000256" key="8">
    <source>
        <dbReference type="ARBA" id="ARBA00022777"/>
    </source>
</evidence>
<dbReference type="EMBL" id="CP157199">
    <property type="protein sequence ID" value="XBG62382.1"/>
    <property type="molecule type" value="Genomic_DNA"/>
</dbReference>
<keyword evidence="4" id="KW-0597">Phosphoprotein</keyword>
<dbReference type="GO" id="GO:0030295">
    <property type="term" value="F:protein kinase activator activity"/>
    <property type="evidence" value="ECO:0007669"/>
    <property type="project" value="TreeGrafter"/>
</dbReference>
<comment type="catalytic activity">
    <reaction evidence="1">
        <text>ATP + protein L-histidine = ADP + protein N-phospho-L-histidine.</text>
        <dbReference type="EC" id="2.7.13.3"/>
    </reaction>
</comment>
<dbReference type="Gene3D" id="3.30.565.10">
    <property type="entry name" value="Histidine kinase-like ATPase, C-terminal domain"/>
    <property type="match status" value="1"/>
</dbReference>
<dbReference type="Pfam" id="PF00512">
    <property type="entry name" value="HisKA"/>
    <property type="match status" value="1"/>
</dbReference>
<dbReference type="PANTHER" id="PTHR42878">
    <property type="entry name" value="TWO-COMPONENT HISTIDINE KINASE"/>
    <property type="match status" value="1"/>
</dbReference>
<dbReference type="PROSITE" id="PS50113">
    <property type="entry name" value="PAC"/>
    <property type="match status" value="2"/>
</dbReference>
<dbReference type="GO" id="GO:0016020">
    <property type="term" value="C:membrane"/>
    <property type="evidence" value="ECO:0007669"/>
    <property type="project" value="UniProtKB-SubCell"/>
</dbReference>
<dbReference type="InterPro" id="IPR001610">
    <property type="entry name" value="PAC"/>
</dbReference>
<dbReference type="GO" id="GO:0005524">
    <property type="term" value="F:ATP binding"/>
    <property type="evidence" value="ECO:0007669"/>
    <property type="project" value="UniProtKB-KW"/>
</dbReference>
<keyword evidence="8" id="KW-0418">Kinase</keyword>
<dbReference type="PROSITE" id="PS50112">
    <property type="entry name" value="PAS"/>
    <property type="match status" value="2"/>
</dbReference>
<dbReference type="CDD" id="cd00130">
    <property type="entry name" value="PAS"/>
    <property type="match status" value="2"/>
</dbReference>
<dbReference type="GO" id="GO:0000155">
    <property type="term" value="F:phosphorelay sensor kinase activity"/>
    <property type="evidence" value="ECO:0007669"/>
    <property type="project" value="InterPro"/>
</dbReference>
<comment type="subcellular location">
    <subcellularLocation>
        <location evidence="2">Membrane</location>
        <topology evidence="2">Multi-pass membrane protein</topology>
    </subcellularLocation>
</comment>
<dbReference type="Gene3D" id="3.30.450.20">
    <property type="entry name" value="PAS domain"/>
    <property type="match status" value="3"/>
</dbReference>
<keyword evidence="7" id="KW-0547">Nucleotide-binding</keyword>
<dbReference type="SUPFAM" id="SSF55785">
    <property type="entry name" value="PYP-like sensor domain (PAS domain)"/>
    <property type="match status" value="3"/>
</dbReference>
<reference evidence="16" key="1">
    <citation type="submission" date="2024-05" db="EMBL/GenBank/DDBJ databases">
        <title>Pontimicrobium maritimus sp. nov., isolated form sea water.</title>
        <authorList>
            <person name="Muhammad N."/>
            <person name="Vuong T.Q."/>
            <person name="Han H.L."/>
            <person name="Kim S.-G."/>
        </authorList>
    </citation>
    <scope>NUCLEOTIDE SEQUENCE</scope>
    <source>
        <strain evidence="16">SW4</strain>
    </source>
</reference>
<dbReference type="SMART" id="SM00086">
    <property type="entry name" value="PAC"/>
    <property type="match status" value="3"/>
</dbReference>
<evidence type="ECO:0000256" key="9">
    <source>
        <dbReference type="ARBA" id="ARBA00022840"/>
    </source>
</evidence>
<dbReference type="Pfam" id="PF13426">
    <property type="entry name" value="PAS_9"/>
    <property type="match status" value="3"/>
</dbReference>
<evidence type="ECO:0000256" key="7">
    <source>
        <dbReference type="ARBA" id="ARBA00022741"/>
    </source>
</evidence>
<dbReference type="SMART" id="SM00387">
    <property type="entry name" value="HATPase_c"/>
    <property type="match status" value="1"/>
</dbReference>
<dbReference type="InterPro" id="IPR036097">
    <property type="entry name" value="HisK_dim/P_sf"/>
</dbReference>
<evidence type="ECO:0000256" key="12">
    <source>
        <dbReference type="ARBA" id="ARBA00023136"/>
    </source>
</evidence>
<keyword evidence="11" id="KW-0902">Two-component regulatory system</keyword>
<evidence type="ECO:0000259" key="14">
    <source>
        <dbReference type="PROSITE" id="PS50112"/>
    </source>
</evidence>
<evidence type="ECO:0000256" key="10">
    <source>
        <dbReference type="ARBA" id="ARBA00022989"/>
    </source>
</evidence>
<dbReference type="CDD" id="cd00075">
    <property type="entry name" value="HATPase"/>
    <property type="match status" value="1"/>
</dbReference>
<dbReference type="SUPFAM" id="SSF55874">
    <property type="entry name" value="ATPase domain of HSP90 chaperone/DNA topoisomerase II/histidine kinase"/>
    <property type="match status" value="1"/>
</dbReference>
<evidence type="ECO:0000256" key="6">
    <source>
        <dbReference type="ARBA" id="ARBA00022692"/>
    </source>
</evidence>
<dbReference type="Pfam" id="PF02518">
    <property type="entry name" value="HATPase_c"/>
    <property type="match status" value="1"/>
</dbReference>
<dbReference type="InterPro" id="IPR000700">
    <property type="entry name" value="PAS-assoc_C"/>
</dbReference>
<evidence type="ECO:0000259" key="15">
    <source>
        <dbReference type="PROSITE" id="PS50113"/>
    </source>
</evidence>
<feature type="domain" description="PAS" evidence="14">
    <location>
        <begin position="5"/>
        <end position="57"/>
    </location>
</feature>
<evidence type="ECO:0000256" key="3">
    <source>
        <dbReference type="ARBA" id="ARBA00012438"/>
    </source>
</evidence>
<dbReference type="SUPFAM" id="SSF47384">
    <property type="entry name" value="Homodimeric domain of signal transducing histidine kinase"/>
    <property type="match status" value="1"/>
</dbReference>
<feature type="domain" description="PAS" evidence="14">
    <location>
        <begin position="136"/>
        <end position="203"/>
    </location>
</feature>